<dbReference type="InterPro" id="IPR027417">
    <property type="entry name" value="P-loop_NTPase"/>
</dbReference>
<dbReference type="InterPro" id="IPR003593">
    <property type="entry name" value="AAA+_ATPase"/>
</dbReference>
<feature type="domain" description="ABC transmembrane type-1" evidence="13">
    <location>
        <begin position="20"/>
        <end position="296"/>
    </location>
</feature>
<dbReference type="SUPFAM" id="SSF52540">
    <property type="entry name" value="P-loop containing nucleoside triphosphate hydrolases"/>
    <property type="match status" value="1"/>
</dbReference>
<evidence type="ECO:0000256" key="5">
    <source>
        <dbReference type="ARBA" id="ARBA00022692"/>
    </source>
</evidence>
<comment type="subcellular location">
    <subcellularLocation>
        <location evidence="1">Cell inner membrane</location>
        <topology evidence="1">Multi-pass membrane protein</topology>
    </subcellularLocation>
</comment>
<keyword evidence="3" id="KW-1003">Cell membrane</keyword>
<organism evidence="14 15">
    <name type="scientific">Thermocatellispora tengchongensis</name>
    <dbReference type="NCBI Taxonomy" id="1073253"/>
    <lineage>
        <taxon>Bacteria</taxon>
        <taxon>Bacillati</taxon>
        <taxon>Actinomycetota</taxon>
        <taxon>Actinomycetes</taxon>
        <taxon>Streptosporangiales</taxon>
        <taxon>Streptosporangiaceae</taxon>
        <taxon>Thermocatellispora</taxon>
    </lineage>
</organism>
<dbReference type="InterPro" id="IPR011527">
    <property type="entry name" value="ABC1_TM_dom"/>
</dbReference>
<dbReference type="GO" id="GO:0140359">
    <property type="term" value="F:ABC-type transporter activity"/>
    <property type="evidence" value="ECO:0007669"/>
    <property type="project" value="InterPro"/>
</dbReference>
<dbReference type="GO" id="GO:0034040">
    <property type="term" value="F:ATPase-coupled lipid transmembrane transporter activity"/>
    <property type="evidence" value="ECO:0007669"/>
    <property type="project" value="TreeGrafter"/>
</dbReference>
<evidence type="ECO:0000256" key="4">
    <source>
        <dbReference type="ARBA" id="ARBA00022519"/>
    </source>
</evidence>
<keyword evidence="15" id="KW-1185">Reference proteome</keyword>
<evidence type="ECO:0000256" key="1">
    <source>
        <dbReference type="ARBA" id="ARBA00004429"/>
    </source>
</evidence>
<dbReference type="PROSITE" id="PS50929">
    <property type="entry name" value="ABC_TM1F"/>
    <property type="match status" value="1"/>
</dbReference>
<dbReference type="GO" id="GO:0016887">
    <property type="term" value="F:ATP hydrolysis activity"/>
    <property type="evidence" value="ECO:0007669"/>
    <property type="project" value="InterPro"/>
</dbReference>
<keyword evidence="7 14" id="KW-0067">ATP-binding</keyword>
<dbReference type="RefSeq" id="WP_185052410.1">
    <property type="nucleotide sequence ID" value="NZ_BAABIX010000002.1"/>
</dbReference>
<comment type="caution">
    <text evidence="14">The sequence shown here is derived from an EMBL/GenBank/DDBJ whole genome shotgun (WGS) entry which is preliminary data.</text>
</comment>
<keyword evidence="4" id="KW-0997">Cell inner membrane</keyword>
<evidence type="ECO:0000256" key="11">
    <source>
        <dbReference type="SAM" id="Phobius"/>
    </source>
</evidence>
<dbReference type="PROSITE" id="PS50893">
    <property type="entry name" value="ABC_TRANSPORTER_2"/>
    <property type="match status" value="1"/>
</dbReference>
<dbReference type="EMBL" id="JACHGN010000011">
    <property type="protein sequence ID" value="MBB5135457.1"/>
    <property type="molecule type" value="Genomic_DNA"/>
</dbReference>
<dbReference type="PANTHER" id="PTHR24221:SF654">
    <property type="entry name" value="ATP-BINDING CASSETTE SUB-FAMILY B MEMBER 6"/>
    <property type="match status" value="1"/>
</dbReference>
<dbReference type="GO" id="GO:0005886">
    <property type="term" value="C:plasma membrane"/>
    <property type="evidence" value="ECO:0007669"/>
    <property type="project" value="UniProtKB-SubCell"/>
</dbReference>
<dbReference type="FunFam" id="3.40.50.300:FF:000221">
    <property type="entry name" value="Multidrug ABC transporter ATP-binding protein"/>
    <property type="match status" value="1"/>
</dbReference>
<keyword evidence="9 11" id="KW-0472">Membrane</keyword>
<evidence type="ECO:0000256" key="6">
    <source>
        <dbReference type="ARBA" id="ARBA00022741"/>
    </source>
</evidence>
<dbReference type="InterPro" id="IPR003439">
    <property type="entry name" value="ABC_transporter-like_ATP-bd"/>
</dbReference>
<evidence type="ECO:0000256" key="2">
    <source>
        <dbReference type="ARBA" id="ARBA00022448"/>
    </source>
</evidence>
<dbReference type="PROSITE" id="PS00211">
    <property type="entry name" value="ABC_TRANSPORTER_1"/>
    <property type="match status" value="1"/>
</dbReference>
<evidence type="ECO:0000259" key="13">
    <source>
        <dbReference type="PROSITE" id="PS50929"/>
    </source>
</evidence>
<evidence type="ECO:0000256" key="9">
    <source>
        <dbReference type="ARBA" id="ARBA00023136"/>
    </source>
</evidence>
<feature type="transmembrane region" description="Helical" evidence="11">
    <location>
        <begin position="131"/>
        <end position="150"/>
    </location>
</feature>
<evidence type="ECO:0000313" key="15">
    <source>
        <dbReference type="Proteomes" id="UP000578449"/>
    </source>
</evidence>
<sequence length="580" mass="60918">MIRALFTALGPENSGPLRRLLALLAVSSVLQGVTYALLVPLMEAILGPGPGSAWPWFGVVAVSGLSAAAATWTAQTAAFRTGSDLARVLHHRLGDKIVQLPLGWFDRTRVGELSRMNSQSVPQVMNVPAHLLRPAVTAVLTPLTVVAVMPLFDVRIALTLVVSLPLLAVILRWSNRMVERADRDRHASIDEAAGRVVEFAQAQPVLRAFGRAGGDGALDRALAGQGAADRAMLWRAVPGLVAFGFAVRAVFAAVLIVGVHAALGGSLAAPALPALLILTARFAEPLSAAAGLGASMRISANSLASINRVLAVEPLPEPARPVVPASADVEFRAVTFGYGDGPVLREVSFTMPERTMTALVGPSGAGKTTVARLLARFWDVSGGQVRIGGVDVRDIATEDLMALVSFVFQDVYLFEGSLADNIRVGRPGASDEEVLRAASAAGLDEVVAALPRGIDTPVGEAGTLLSGGQRQRVSIARALLKDAPIVVLDEATAALDPENDAVVQAAVASLAGRRTLLVIAHRLRTVQAADQILVLNEGRITERGRHEELLDAGGTYSRFWQERSRTRGWHLTGAAGQGGG</sequence>
<keyword evidence="5 11" id="KW-0812">Transmembrane</keyword>
<feature type="transmembrane region" description="Helical" evidence="11">
    <location>
        <begin position="53"/>
        <end position="74"/>
    </location>
</feature>
<dbReference type="GO" id="GO:0005524">
    <property type="term" value="F:ATP binding"/>
    <property type="evidence" value="ECO:0007669"/>
    <property type="project" value="UniProtKB-KW"/>
</dbReference>
<proteinExistence type="inferred from homology"/>
<keyword evidence="8 11" id="KW-1133">Transmembrane helix</keyword>
<dbReference type="InterPro" id="IPR017871">
    <property type="entry name" value="ABC_transporter-like_CS"/>
</dbReference>
<gene>
    <name evidence="14" type="ORF">HNP84_005201</name>
</gene>
<evidence type="ECO:0000259" key="12">
    <source>
        <dbReference type="PROSITE" id="PS50893"/>
    </source>
</evidence>
<name>A0A840PE85_9ACTN</name>
<dbReference type="InterPro" id="IPR036640">
    <property type="entry name" value="ABC1_TM_sf"/>
</dbReference>
<evidence type="ECO:0000313" key="14">
    <source>
        <dbReference type="EMBL" id="MBB5135457.1"/>
    </source>
</evidence>
<dbReference type="AlphaFoldDB" id="A0A840PE85"/>
<evidence type="ECO:0000256" key="8">
    <source>
        <dbReference type="ARBA" id="ARBA00022989"/>
    </source>
</evidence>
<accession>A0A840PE85</accession>
<keyword evidence="2" id="KW-0813">Transport</keyword>
<evidence type="ECO:0000256" key="7">
    <source>
        <dbReference type="ARBA" id="ARBA00022840"/>
    </source>
</evidence>
<dbReference type="SMART" id="SM00382">
    <property type="entry name" value="AAA"/>
    <property type="match status" value="1"/>
</dbReference>
<feature type="transmembrane region" description="Helical" evidence="11">
    <location>
        <begin position="156"/>
        <end position="173"/>
    </location>
</feature>
<dbReference type="PANTHER" id="PTHR24221">
    <property type="entry name" value="ATP-BINDING CASSETTE SUB-FAMILY B"/>
    <property type="match status" value="1"/>
</dbReference>
<dbReference type="Gene3D" id="3.40.50.300">
    <property type="entry name" value="P-loop containing nucleotide triphosphate hydrolases"/>
    <property type="match status" value="1"/>
</dbReference>
<evidence type="ECO:0000256" key="10">
    <source>
        <dbReference type="ARBA" id="ARBA00023455"/>
    </source>
</evidence>
<reference evidence="14 15" key="1">
    <citation type="submission" date="2020-08" db="EMBL/GenBank/DDBJ databases">
        <title>Genomic Encyclopedia of Type Strains, Phase IV (KMG-IV): sequencing the most valuable type-strain genomes for metagenomic binning, comparative biology and taxonomic classification.</title>
        <authorList>
            <person name="Goeker M."/>
        </authorList>
    </citation>
    <scope>NUCLEOTIDE SEQUENCE [LARGE SCALE GENOMIC DNA]</scope>
    <source>
        <strain evidence="14 15">DSM 45615</strain>
    </source>
</reference>
<protein>
    <submittedName>
        <fullName evidence="14">ATP-binding cassette subfamily B protein</fullName>
    </submittedName>
</protein>
<feature type="domain" description="ABC transporter" evidence="12">
    <location>
        <begin position="329"/>
        <end position="562"/>
    </location>
</feature>
<dbReference type="SUPFAM" id="SSF90123">
    <property type="entry name" value="ABC transporter transmembrane region"/>
    <property type="match status" value="1"/>
</dbReference>
<feature type="transmembrane region" description="Helical" evidence="11">
    <location>
        <begin position="240"/>
        <end position="263"/>
    </location>
</feature>
<dbReference type="Proteomes" id="UP000578449">
    <property type="component" value="Unassembled WGS sequence"/>
</dbReference>
<dbReference type="Pfam" id="PF00664">
    <property type="entry name" value="ABC_membrane"/>
    <property type="match status" value="1"/>
</dbReference>
<evidence type="ECO:0000256" key="3">
    <source>
        <dbReference type="ARBA" id="ARBA00022475"/>
    </source>
</evidence>
<comment type="similarity">
    <text evidence="10">Belongs to the ABC transporter superfamily. Siderophore-Fe(3+) uptake transporter (SIUT) (TC 3.A.1.21) family.</text>
</comment>
<dbReference type="Gene3D" id="1.20.1560.10">
    <property type="entry name" value="ABC transporter type 1, transmembrane domain"/>
    <property type="match status" value="1"/>
</dbReference>
<keyword evidence="6" id="KW-0547">Nucleotide-binding</keyword>
<dbReference type="Pfam" id="PF00005">
    <property type="entry name" value="ABC_tran"/>
    <property type="match status" value="1"/>
</dbReference>
<dbReference type="InterPro" id="IPR039421">
    <property type="entry name" value="Type_1_exporter"/>
</dbReference>
<feature type="transmembrane region" description="Helical" evidence="11">
    <location>
        <begin position="20"/>
        <end position="41"/>
    </location>
</feature>